<accession>A0A9Q0REV9</accession>
<dbReference type="GO" id="GO:0016192">
    <property type="term" value="P:vesicle-mediated transport"/>
    <property type="evidence" value="ECO:0007669"/>
    <property type="project" value="InterPro"/>
</dbReference>
<evidence type="ECO:0000313" key="4">
    <source>
        <dbReference type="Proteomes" id="UP001149090"/>
    </source>
</evidence>
<gene>
    <name evidence="3" type="ORF">M0811_05676</name>
</gene>
<dbReference type="PANTHER" id="PTHR12761">
    <property type="entry name" value="HERMANSKY-PUDLAK SYNDROME PROTEIN 1"/>
    <property type="match status" value="1"/>
</dbReference>
<dbReference type="Proteomes" id="UP001149090">
    <property type="component" value="Unassembled WGS sequence"/>
</dbReference>
<dbReference type="EMBL" id="JAPDFW010000057">
    <property type="protein sequence ID" value="KAJ5077577.1"/>
    <property type="molecule type" value="Genomic_DNA"/>
</dbReference>
<dbReference type="InterPro" id="IPR043972">
    <property type="entry name" value="FUZ/MON1/HPS1_longin_1"/>
</dbReference>
<evidence type="ECO:0000256" key="1">
    <source>
        <dbReference type="SAM" id="MobiDB-lite"/>
    </source>
</evidence>
<dbReference type="InterPro" id="IPR026053">
    <property type="entry name" value="HPS1"/>
</dbReference>
<feature type="domain" description="FUZ/MON1/HPS1 first Longin" evidence="2">
    <location>
        <begin position="7"/>
        <end position="114"/>
    </location>
</feature>
<dbReference type="PANTHER" id="PTHR12761:SF1">
    <property type="entry name" value="BLOC-3 COMPLEX MEMBER HPS1"/>
    <property type="match status" value="1"/>
</dbReference>
<feature type="region of interest" description="Disordered" evidence="1">
    <location>
        <begin position="256"/>
        <end position="335"/>
    </location>
</feature>
<proteinExistence type="predicted"/>
<feature type="compositionally biased region" description="Basic and acidic residues" evidence="1">
    <location>
        <begin position="283"/>
        <end position="318"/>
    </location>
</feature>
<sequence length="589" mass="68750">MSEKHKFFVITNRLNNPIYLELSDFKADSYERASISLGILTVSKNIYNEFFQEELMTLQCTKSKLIFEQFDSLFFVVISDNSESDAFLRKQLVLIKEILLLKFGPIFLKTINKRAGVSTAHVYHKIKILLESVKQLSKTSQFFLVQSNEKLDIPDIKFRIKPAIDDILSKTKNTTQALLFVGSKLLLHTSLQKFKNIEIESHDIFLLVIYLQSVFNEDKEKSQLDSQKLQDNIKENQSHSQDSNDQDLDRLSTLQEPSQVAQDQDFISETNKTPDHNSSVTIDSEKKSNTNDLDDGQRSIENSDKLSHLESTTIDEKNSQIQEENNQIEDENSDARSIMSLTFEPDTITEITQEKYEALYFRTPDYTSYNVYSAEISESVRLVLINEYEEINKEDLEEETAKMKEIAKKIQYELRYYFNCFLPPKITMTSYIRKYPGIVHFIFVDRKKNNVVAPEILPLHTGALLENPTVSQMSVEYIKSHVWNLFSQAQSYLMQGFATMLLRIDDFYYSYRIWFEDEEGFVLPLRDKLPTEELKGNTSNFYSELIYRIFRKKTHIYCYELYSLYVGVLAPNVVSSLNDMLSRELIEYF</sequence>
<feature type="compositionally biased region" description="Polar residues" evidence="1">
    <location>
        <begin position="256"/>
        <end position="282"/>
    </location>
</feature>
<evidence type="ECO:0000259" key="2">
    <source>
        <dbReference type="Pfam" id="PF19036"/>
    </source>
</evidence>
<keyword evidence="4" id="KW-1185">Reference proteome</keyword>
<evidence type="ECO:0000313" key="3">
    <source>
        <dbReference type="EMBL" id="KAJ5077577.1"/>
    </source>
</evidence>
<reference evidence="3" key="1">
    <citation type="submission" date="2022-10" db="EMBL/GenBank/DDBJ databases">
        <title>Novel sulphate-reducing endosymbionts in the free-living metamonad Anaeramoeba.</title>
        <authorList>
            <person name="Jerlstrom-Hultqvist J."/>
            <person name="Cepicka I."/>
            <person name="Gallot-Lavallee L."/>
            <person name="Salas-Leiva D."/>
            <person name="Curtis B.A."/>
            <person name="Zahonova K."/>
            <person name="Pipaliya S."/>
            <person name="Dacks J."/>
            <person name="Roger A.J."/>
        </authorList>
    </citation>
    <scope>NUCLEOTIDE SEQUENCE</scope>
    <source>
        <strain evidence="3">BMAN</strain>
    </source>
</reference>
<protein>
    <submittedName>
        <fullName evidence="3">Hermansky-pudlak syndrome protein</fullName>
    </submittedName>
</protein>
<dbReference type="OrthoDB" id="10255234at2759"/>
<name>A0A9Q0REV9_ANAIG</name>
<comment type="caution">
    <text evidence="3">The sequence shown here is derived from an EMBL/GenBank/DDBJ whole genome shotgun (WGS) entry which is preliminary data.</text>
</comment>
<dbReference type="GO" id="GO:0031085">
    <property type="term" value="C:BLOC-3 complex"/>
    <property type="evidence" value="ECO:0007669"/>
    <property type="project" value="TreeGrafter"/>
</dbReference>
<dbReference type="GO" id="GO:0005085">
    <property type="term" value="F:guanyl-nucleotide exchange factor activity"/>
    <property type="evidence" value="ECO:0007669"/>
    <property type="project" value="TreeGrafter"/>
</dbReference>
<dbReference type="AlphaFoldDB" id="A0A9Q0REV9"/>
<dbReference type="Pfam" id="PF19036">
    <property type="entry name" value="Fuz_longin_1"/>
    <property type="match status" value="1"/>
</dbReference>
<organism evidence="3 4">
    <name type="scientific">Anaeramoeba ignava</name>
    <name type="common">Anaerobic marine amoeba</name>
    <dbReference type="NCBI Taxonomy" id="1746090"/>
    <lineage>
        <taxon>Eukaryota</taxon>
        <taxon>Metamonada</taxon>
        <taxon>Anaeramoebidae</taxon>
        <taxon>Anaeramoeba</taxon>
    </lineage>
</organism>